<keyword evidence="3" id="KW-1185">Reference proteome</keyword>
<evidence type="ECO:0000313" key="2">
    <source>
        <dbReference type="EMBL" id="CAI2194588.1"/>
    </source>
</evidence>
<sequence>LFDEYTQKEYQKSNNKAANNPKNFIVKTEDGPIELTTAIRYERMHTGIKPIRTKGRILRWITTYKSQSILIAEIIAIFVISLFIKLLRKCDTSYIRADMLNGVNVVAKNNTQFTCICEIYSFQFIAALGDIETTFHGISKWMGKKLWLTNLQLTSYYYWQNNIIDIEKSIINAEKIMKNMKKNDINDDINF</sequence>
<dbReference type="Proteomes" id="UP001153678">
    <property type="component" value="Unassembled WGS sequence"/>
</dbReference>
<accession>A0A9W4T6S9</accession>
<gene>
    <name evidence="2" type="ORF">FWILDA_LOCUS16651</name>
</gene>
<organism evidence="2 3">
    <name type="scientific">Funneliformis geosporum</name>
    <dbReference type="NCBI Taxonomy" id="1117311"/>
    <lineage>
        <taxon>Eukaryota</taxon>
        <taxon>Fungi</taxon>
        <taxon>Fungi incertae sedis</taxon>
        <taxon>Mucoromycota</taxon>
        <taxon>Glomeromycotina</taxon>
        <taxon>Glomeromycetes</taxon>
        <taxon>Glomerales</taxon>
        <taxon>Glomeraceae</taxon>
        <taxon>Funneliformis</taxon>
    </lineage>
</organism>
<dbReference type="OrthoDB" id="2433327at2759"/>
<evidence type="ECO:0000256" key="1">
    <source>
        <dbReference type="SAM" id="Phobius"/>
    </source>
</evidence>
<keyword evidence="1" id="KW-0812">Transmembrane</keyword>
<name>A0A9W4T6S9_9GLOM</name>
<dbReference type="EMBL" id="CAMKVN010011116">
    <property type="protein sequence ID" value="CAI2194588.1"/>
    <property type="molecule type" value="Genomic_DNA"/>
</dbReference>
<proteinExistence type="predicted"/>
<dbReference type="AlphaFoldDB" id="A0A9W4T6S9"/>
<reference evidence="2" key="1">
    <citation type="submission" date="2022-08" db="EMBL/GenBank/DDBJ databases">
        <authorList>
            <person name="Kallberg Y."/>
            <person name="Tangrot J."/>
            <person name="Rosling A."/>
        </authorList>
    </citation>
    <scope>NUCLEOTIDE SEQUENCE</scope>
    <source>
        <strain evidence="2">Wild A</strain>
    </source>
</reference>
<protein>
    <submittedName>
        <fullName evidence="2">8125_t:CDS:1</fullName>
    </submittedName>
</protein>
<comment type="caution">
    <text evidence="2">The sequence shown here is derived from an EMBL/GenBank/DDBJ whole genome shotgun (WGS) entry which is preliminary data.</text>
</comment>
<feature type="non-terminal residue" evidence="2">
    <location>
        <position position="191"/>
    </location>
</feature>
<keyword evidence="1" id="KW-1133">Transmembrane helix</keyword>
<keyword evidence="1" id="KW-0472">Membrane</keyword>
<evidence type="ECO:0000313" key="3">
    <source>
        <dbReference type="Proteomes" id="UP001153678"/>
    </source>
</evidence>
<feature type="transmembrane region" description="Helical" evidence="1">
    <location>
        <begin position="68"/>
        <end position="87"/>
    </location>
</feature>